<keyword evidence="2" id="KW-1185">Reference proteome</keyword>
<dbReference type="Proteomes" id="UP001186974">
    <property type="component" value="Unassembled WGS sequence"/>
</dbReference>
<evidence type="ECO:0000313" key="1">
    <source>
        <dbReference type="EMBL" id="KAK3068127.1"/>
    </source>
</evidence>
<name>A0ACC3DFD2_9PEZI</name>
<evidence type="ECO:0000313" key="2">
    <source>
        <dbReference type="Proteomes" id="UP001186974"/>
    </source>
</evidence>
<comment type="caution">
    <text evidence="1">The sequence shown here is derived from an EMBL/GenBank/DDBJ whole genome shotgun (WGS) entry which is preliminary data.</text>
</comment>
<dbReference type="EMBL" id="JAWDJW010005364">
    <property type="protein sequence ID" value="KAK3068127.1"/>
    <property type="molecule type" value="Genomic_DNA"/>
</dbReference>
<protein>
    <submittedName>
        <fullName evidence="1">Uncharacterized protein</fullName>
    </submittedName>
</protein>
<feature type="non-terminal residue" evidence="1">
    <location>
        <position position="1"/>
    </location>
</feature>
<reference evidence="1" key="1">
    <citation type="submission" date="2024-09" db="EMBL/GenBank/DDBJ databases">
        <title>Black Yeasts Isolated from many extreme environments.</title>
        <authorList>
            <person name="Coleine C."/>
            <person name="Stajich J.E."/>
            <person name="Selbmann L."/>
        </authorList>
    </citation>
    <scope>NUCLEOTIDE SEQUENCE</scope>
    <source>
        <strain evidence="1">CCFEE 5737</strain>
    </source>
</reference>
<proteinExistence type="predicted"/>
<sequence length="142" mass="15248">SGDRSTTEYIDSVLARRFPGAEGEEERAGARKYIETLLPAAMMDELQLLLDEIPSAVSDASSSAAKSEAEQEMEDVSTWFEGEKPDDVEGSAFHGDGSFVDAFKEAGDAKGEGVEKEAGGREDERLAAESERVRGRSVIQGS</sequence>
<accession>A0ACC3DFD2</accession>
<gene>
    <name evidence="1" type="ORF">LTS18_000804</name>
</gene>
<organism evidence="1 2">
    <name type="scientific">Coniosporium uncinatum</name>
    <dbReference type="NCBI Taxonomy" id="93489"/>
    <lineage>
        <taxon>Eukaryota</taxon>
        <taxon>Fungi</taxon>
        <taxon>Dikarya</taxon>
        <taxon>Ascomycota</taxon>
        <taxon>Pezizomycotina</taxon>
        <taxon>Dothideomycetes</taxon>
        <taxon>Dothideomycetes incertae sedis</taxon>
        <taxon>Coniosporium</taxon>
    </lineage>
</organism>